<organism evidence="2 3">
    <name type="scientific">Ilex paraguariensis</name>
    <name type="common">yerba mate</name>
    <dbReference type="NCBI Taxonomy" id="185542"/>
    <lineage>
        <taxon>Eukaryota</taxon>
        <taxon>Viridiplantae</taxon>
        <taxon>Streptophyta</taxon>
        <taxon>Embryophyta</taxon>
        <taxon>Tracheophyta</taxon>
        <taxon>Spermatophyta</taxon>
        <taxon>Magnoliopsida</taxon>
        <taxon>eudicotyledons</taxon>
        <taxon>Gunneridae</taxon>
        <taxon>Pentapetalae</taxon>
        <taxon>asterids</taxon>
        <taxon>campanulids</taxon>
        <taxon>Aquifoliales</taxon>
        <taxon>Aquifoliaceae</taxon>
        <taxon>Ilex</taxon>
    </lineage>
</organism>
<dbReference type="Proteomes" id="UP001642360">
    <property type="component" value="Unassembled WGS sequence"/>
</dbReference>
<name>A0ABC8R4R5_9AQUA</name>
<evidence type="ECO:0000313" key="3">
    <source>
        <dbReference type="Proteomes" id="UP001642360"/>
    </source>
</evidence>
<reference evidence="2 3" key="1">
    <citation type="submission" date="2024-02" db="EMBL/GenBank/DDBJ databases">
        <authorList>
            <person name="Vignale AGUSTIN F."/>
            <person name="Sosa J E."/>
            <person name="Modenutti C."/>
        </authorList>
    </citation>
    <scope>NUCLEOTIDE SEQUENCE [LARGE SCALE GENOMIC DNA]</scope>
</reference>
<evidence type="ECO:0000256" key="1">
    <source>
        <dbReference type="SAM" id="MobiDB-lite"/>
    </source>
</evidence>
<accession>A0ABC8R4R5</accession>
<sequence>MGQRTQSVIALVSHDVGNANLGVGYVSNLNATYEWLGRVERSVAIDLKPAVNGATGSNPKWVWDGDVAALALAAGFGDVGAFTDHVRAAAAGGGGVCLGCDQSEHGSLPRDKGSSKPKQQQHKTTPVIRHKPTGGNAAEKCNKGRGSTTGGNAEGQNSS</sequence>
<proteinExistence type="predicted"/>
<feature type="region of interest" description="Disordered" evidence="1">
    <location>
        <begin position="101"/>
        <end position="159"/>
    </location>
</feature>
<evidence type="ECO:0000313" key="2">
    <source>
        <dbReference type="EMBL" id="CAK9140001.1"/>
    </source>
</evidence>
<keyword evidence="3" id="KW-1185">Reference proteome</keyword>
<dbReference type="EMBL" id="CAUOFW020001003">
    <property type="protein sequence ID" value="CAK9140001.1"/>
    <property type="molecule type" value="Genomic_DNA"/>
</dbReference>
<feature type="compositionally biased region" description="Basic and acidic residues" evidence="1">
    <location>
        <begin position="102"/>
        <end position="114"/>
    </location>
</feature>
<protein>
    <submittedName>
        <fullName evidence="2">Uncharacterized protein</fullName>
    </submittedName>
</protein>
<comment type="caution">
    <text evidence="2">The sequence shown here is derived from an EMBL/GenBank/DDBJ whole genome shotgun (WGS) entry which is preliminary data.</text>
</comment>
<gene>
    <name evidence="2" type="ORF">ILEXP_LOCUS7416</name>
</gene>
<dbReference type="AlphaFoldDB" id="A0ABC8R4R5"/>